<dbReference type="CDD" id="cd03221">
    <property type="entry name" value="ABCF_EF-3"/>
    <property type="match status" value="1"/>
</dbReference>
<evidence type="ECO:0000256" key="3">
    <source>
        <dbReference type="SAM" id="MobiDB-lite"/>
    </source>
</evidence>
<accession>A0A9D9HAV5</accession>
<dbReference type="SUPFAM" id="SSF52540">
    <property type="entry name" value="P-loop containing nucleoside triphosphate hydrolases"/>
    <property type="match status" value="2"/>
</dbReference>
<feature type="domain" description="ABC transporter" evidence="4">
    <location>
        <begin position="3"/>
        <end position="218"/>
    </location>
</feature>
<dbReference type="InterPro" id="IPR027417">
    <property type="entry name" value="P-loop_NTPase"/>
</dbReference>
<evidence type="ECO:0000256" key="2">
    <source>
        <dbReference type="ARBA" id="ARBA00022840"/>
    </source>
</evidence>
<comment type="caution">
    <text evidence="5">The sequence shown here is derived from an EMBL/GenBank/DDBJ whole genome shotgun (WGS) entry which is preliminary data.</text>
</comment>
<dbReference type="PANTHER" id="PTHR42855">
    <property type="entry name" value="ABC TRANSPORTER ATP-BINDING SUBUNIT"/>
    <property type="match status" value="1"/>
</dbReference>
<feature type="compositionally biased region" description="Basic and acidic residues" evidence="3">
    <location>
        <begin position="250"/>
        <end position="284"/>
    </location>
</feature>
<gene>
    <name evidence="5" type="ORF">IAC42_03390</name>
</gene>
<evidence type="ECO:0000313" key="5">
    <source>
        <dbReference type="EMBL" id="MBO8442787.1"/>
    </source>
</evidence>
<reference evidence="5" key="1">
    <citation type="submission" date="2020-10" db="EMBL/GenBank/DDBJ databases">
        <authorList>
            <person name="Gilroy R."/>
        </authorList>
    </citation>
    <scope>NUCLEOTIDE SEQUENCE</scope>
    <source>
        <strain evidence="5">11167</strain>
    </source>
</reference>
<sequence>MSIIISSLSFSYPEQSARLFESLSLTIHPGWTAFAGANGSGKTTLALLIDGRLAPDSGSIRTPSSVVYCPQLFEDIGLDDYQYLYDYSAEALELRRRLGLDDGMFQRTDSLSGGEKKRLQLFLALSRHPEVLILDEPTNHLDEDGRQLIASALSTYKGIGILISHDRAFMDSLVTRTLIFSREGGDGCVVVDDIPLAASEAFREREARRGSLLAQRRRLGQELGRIRTLEAGLQSQAEASARRLSKKTVSPKDHDAQGRIDAARLSGKDRGVGDRKKAVSSRREDLEASLGQLDQVRLRKSGLAAKSFQSLHSALTVGPCVVEVPGYSLSVDELVFPPSSRTALVGDNGVGKSLLVHRIAQEAVQRWGREKVVVLAQEYGDEDVEAVVSRFRCLDDRMRAAIVSDLYRLSSTPESFLSGQAISPGELRKLDFLLSLSSQPAFLIMDEPGNHLDITSLMAMEEMLSSSDLTLVLVSHDEALRKALCSRTVRLVREGRRGRAFMEA</sequence>
<dbReference type="Gene3D" id="3.40.50.300">
    <property type="entry name" value="P-loop containing nucleotide triphosphate hydrolases"/>
    <property type="match status" value="2"/>
</dbReference>
<evidence type="ECO:0000313" key="6">
    <source>
        <dbReference type="Proteomes" id="UP000823633"/>
    </source>
</evidence>
<dbReference type="AlphaFoldDB" id="A0A9D9HAV5"/>
<dbReference type="EMBL" id="JADIMU010000021">
    <property type="protein sequence ID" value="MBO8442787.1"/>
    <property type="molecule type" value="Genomic_DNA"/>
</dbReference>
<proteinExistence type="predicted"/>
<dbReference type="SMART" id="SM00382">
    <property type="entry name" value="AAA"/>
    <property type="match status" value="2"/>
</dbReference>
<protein>
    <submittedName>
        <fullName evidence="5">ABC-F family ATP-binding cassette domain-containing protein</fullName>
    </submittedName>
</protein>
<dbReference type="PANTHER" id="PTHR42855:SF1">
    <property type="entry name" value="ABC TRANSPORTER DOMAIN-CONTAINING PROTEIN"/>
    <property type="match status" value="1"/>
</dbReference>
<organism evidence="5 6">
    <name type="scientific">Candidatus Aphodenecus pullistercoris</name>
    <dbReference type="NCBI Taxonomy" id="2840669"/>
    <lineage>
        <taxon>Bacteria</taxon>
        <taxon>Pseudomonadati</taxon>
        <taxon>Spirochaetota</taxon>
        <taxon>Spirochaetia</taxon>
        <taxon>Spirochaetales</taxon>
        <taxon>Candidatus Aphodenecus</taxon>
    </lineage>
</organism>
<keyword evidence="2 5" id="KW-0067">ATP-binding</keyword>
<evidence type="ECO:0000256" key="1">
    <source>
        <dbReference type="ARBA" id="ARBA00022741"/>
    </source>
</evidence>
<reference evidence="5" key="2">
    <citation type="journal article" date="2021" name="PeerJ">
        <title>Extensive microbial diversity within the chicken gut microbiome revealed by metagenomics and culture.</title>
        <authorList>
            <person name="Gilroy R."/>
            <person name="Ravi A."/>
            <person name="Getino M."/>
            <person name="Pursley I."/>
            <person name="Horton D.L."/>
            <person name="Alikhan N.F."/>
            <person name="Baker D."/>
            <person name="Gharbi K."/>
            <person name="Hall N."/>
            <person name="Watson M."/>
            <person name="Adriaenssens E.M."/>
            <person name="Foster-Nyarko E."/>
            <person name="Jarju S."/>
            <person name="Secka A."/>
            <person name="Antonio M."/>
            <person name="Oren A."/>
            <person name="Chaudhuri R.R."/>
            <person name="La Ragione R."/>
            <person name="Hildebrand F."/>
            <person name="Pallen M.J."/>
        </authorList>
    </citation>
    <scope>NUCLEOTIDE SEQUENCE</scope>
    <source>
        <strain evidence="5">11167</strain>
    </source>
</reference>
<dbReference type="Proteomes" id="UP000823633">
    <property type="component" value="Unassembled WGS sequence"/>
</dbReference>
<dbReference type="InterPro" id="IPR003439">
    <property type="entry name" value="ABC_transporter-like_ATP-bd"/>
</dbReference>
<dbReference type="InterPro" id="IPR051309">
    <property type="entry name" value="ABCF_ATPase"/>
</dbReference>
<keyword evidence="1" id="KW-0547">Nucleotide-binding</keyword>
<dbReference type="InterPro" id="IPR003593">
    <property type="entry name" value="AAA+_ATPase"/>
</dbReference>
<feature type="region of interest" description="Disordered" evidence="3">
    <location>
        <begin position="240"/>
        <end position="284"/>
    </location>
</feature>
<evidence type="ECO:0000259" key="4">
    <source>
        <dbReference type="PROSITE" id="PS50893"/>
    </source>
</evidence>
<dbReference type="GO" id="GO:0016887">
    <property type="term" value="F:ATP hydrolysis activity"/>
    <property type="evidence" value="ECO:0007669"/>
    <property type="project" value="InterPro"/>
</dbReference>
<dbReference type="Pfam" id="PF00005">
    <property type="entry name" value="ABC_tran"/>
    <property type="match status" value="2"/>
</dbReference>
<dbReference type="PROSITE" id="PS50893">
    <property type="entry name" value="ABC_TRANSPORTER_2"/>
    <property type="match status" value="1"/>
</dbReference>
<name>A0A9D9HAV5_9SPIR</name>
<dbReference type="GO" id="GO:0005524">
    <property type="term" value="F:ATP binding"/>
    <property type="evidence" value="ECO:0007669"/>
    <property type="project" value="UniProtKB-KW"/>
</dbReference>